<dbReference type="InterPro" id="IPR007588">
    <property type="entry name" value="Znf_FLYWCH"/>
</dbReference>
<dbReference type="Gene3D" id="2.20.25.240">
    <property type="match status" value="2"/>
</dbReference>
<dbReference type="EMBL" id="BGZK01000599">
    <property type="protein sequence ID" value="GBP52271.1"/>
    <property type="molecule type" value="Genomic_DNA"/>
</dbReference>
<organism evidence="5 6">
    <name type="scientific">Eumeta variegata</name>
    <name type="common">Bagworm moth</name>
    <name type="synonym">Eumeta japonica</name>
    <dbReference type="NCBI Taxonomy" id="151549"/>
    <lineage>
        <taxon>Eukaryota</taxon>
        <taxon>Metazoa</taxon>
        <taxon>Ecdysozoa</taxon>
        <taxon>Arthropoda</taxon>
        <taxon>Hexapoda</taxon>
        <taxon>Insecta</taxon>
        <taxon>Pterygota</taxon>
        <taxon>Neoptera</taxon>
        <taxon>Endopterygota</taxon>
        <taxon>Lepidoptera</taxon>
        <taxon>Glossata</taxon>
        <taxon>Ditrysia</taxon>
        <taxon>Tineoidea</taxon>
        <taxon>Psychidae</taxon>
        <taxon>Oiketicinae</taxon>
        <taxon>Eumeta</taxon>
    </lineage>
</organism>
<dbReference type="AlphaFoldDB" id="A0A4C1WLW2"/>
<dbReference type="Pfam" id="PF04500">
    <property type="entry name" value="FLYWCH"/>
    <property type="match status" value="2"/>
</dbReference>
<evidence type="ECO:0000256" key="3">
    <source>
        <dbReference type="ARBA" id="ARBA00022833"/>
    </source>
</evidence>
<evidence type="ECO:0000256" key="2">
    <source>
        <dbReference type="ARBA" id="ARBA00022771"/>
    </source>
</evidence>
<keyword evidence="3" id="KW-0862">Zinc</keyword>
<protein>
    <recommendedName>
        <fullName evidence="4">FLYWCH-type domain-containing protein</fullName>
    </recommendedName>
</protein>
<comment type="caution">
    <text evidence="5">The sequence shown here is derived from an EMBL/GenBank/DDBJ whole genome shotgun (WGS) entry which is preliminary data.</text>
</comment>
<feature type="domain" description="FLYWCH-type" evidence="4">
    <location>
        <begin position="160"/>
        <end position="221"/>
    </location>
</feature>
<proteinExistence type="predicted"/>
<sequence length="237" mass="27696">MMSRGALNLRIASFAGNSPQFMRCTVYDALFDSSRLKAMTVIQGRKWEVHIIAELTEHDTAVQFVDDAIVNFIDALELWSQRGCRMLLHKGYTYTKHNYGRSKNGWCWRCSTHRSRGCNAKLYTNDLNEITDVKCEHTHTTFQMLRDCERQICKIIMVELQSQRGKKLLLYEGHTYTKHKHGSTPNKFRWDCSTHHSKGCNAKIYTDDVNRLIDKKGIHRHDPRKYHITSDGRYIPI</sequence>
<accession>A0A4C1WLW2</accession>
<keyword evidence="1" id="KW-0479">Metal-binding</keyword>
<feature type="domain" description="FLYWCH-type" evidence="4">
    <location>
        <begin position="80"/>
        <end position="139"/>
    </location>
</feature>
<evidence type="ECO:0000256" key="1">
    <source>
        <dbReference type="ARBA" id="ARBA00022723"/>
    </source>
</evidence>
<name>A0A4C1WLW2_EUMVA</name>
<dbReference type="GO" id="GO:0008270">
    <property type="term" value="F:zinc ion binding"/>
    <property type="evidence" value="ECO:0007669"/>
    <property type="project" value="UniProtKB-KW"/>
</dbReference>
<evidence type="ECO:0000313" key="6">
    <source>
        <dbReference type="Proteomes" id="UP000299102"/>
    </source>
</evidence>
<reference evidence="5 6" key="1">
    <citation type="journal article" date="2019" name="Commun. Biol.">
        <title>The bagworm genome reveals a unique fibroin gene that provides high tensile strength.</title>
        <authorList>
            <person name="Kono N."/>
            <person name="Nakamura H."/>
            <person name="Ohtoshi R."/>
            <person name="Tomita M."/>
            <person name="Numata K."/>
            <person name="Arakawa K."/>
        </authorList>
    </citation>
    <scope>NUCLEOTIDE SEQUENCE [LARGE SCALE GENOMIC DNA]</scope>
</reference>
<dbReference type="Proteomes" id="UP000299102">
    <property type="component" value="Unassembled WGS sequence"/>
</dbReference>
<evidence type="ECO:0000313" key="5">
    <source>
        <dbReference type="EMBL" id="GBP52271.1"/>
    </source>
</evidence>
<dbReference type="OrthoDB" id="167578at2759"/>
<gene>
    <name evidence="5" type="ORF">EVAR_9183_1</name>
</gene>
<evidence type="ECO:0000259" key="4">
    <source>
        <dbReference type="Pfam" id="PF04500"/>
    </source>
</evidence>
<keyword evidence="2" id="KW-0863">Zinc-finger</keyword>
<keyword evidence="6" id="KW-1185">Reference proteome</keyword>